<dbReference type="Gene3D" id="1.10.3720.10">
    <property type="entry name" value="MetI-like"/>
    <property type="match status" value="1"/>
</dbReference>
<comment type="caution">
    <text evidence="9">The sequence shown here is derived from an EMBL/GenBank/DDBJ whole genome shotgun (WGS) entry which is preliminary data.</text>
</comment>
<dbReference type="PROSITE" id="PS50928">
    <property type="entry name" value="ABC_TM1"/>
    <property type="match status" value="1"/>
</dbReference>
<keyword evidence="3" id="KW-1003">Cell membrane</keyword>
<feature type="transmembrane region" description="Helical" evidence="7">
    <location>
        <begin position="142"/>
        <end position="160"/>
    </location>
</feature>
<evidence type="ECO:0000256" key="5">
    <source>
        <dbReference type="ARBA" id="ARBA00022989"/>
    </source>
</evidence>
<dbReference type="InterPro" id="IPR000515">
    <property type="entry name" value="MetI-like"/>
</dbReference>
<dbReference type="EMBL" id="RXHU01000094">
    <property type="protein sequence ID" value="RTE04230.1"/>
    <property type="molecule type" value="Genomic_DNA"/>
</dbReference>
<dbReference type="GO" id="GO:0055085">
    <property type="term" value="P:transmembrane transport"/>
    <property type="evidence" value="ECO:0007669"/>
    <property type="project" value="InterPro"/>
</dbReference>
<feature type="domain" description="ABC transmembrane type-1" evidence="8">
    <location>
        <begin position="73"/>
        <end position="272"/>
    </location>
</feature>
<gene>
    <name evidence="9" type="ORF">EJQ19_26780</name>
</gene>
<feature type="transmembrane region" description="Helical" evidence="7">
    <location>
        <begin position="77"/>
        <end position="98"/>
    </location>
</feature>
<dbReference type="AlphaFoldDB" id="A0A430J686"/>
<accession>A0A430J686</accession>
<reference evidence="9 10" key="1">
    <citation type="submission" date="2018-12" db="EMBL/GenBank/DDBJ databases">
        <title>Bacillus ochoae sp. nov., Paenibacillus whitsoniae sp. nov., Paenibacillus spiritus sp. nov. Isolated from the Mars Exploration Rover during spacecraft assembly.</title>
        <authorList>
            <person name="Seuylemezian A."/>
            <person name="Vaishampayan P."/>
        </authorList>
    </citation>
    <scope>NUCLEOTIDE SEQUENCE [LARGE SCALE GENOMIC DNA]</scope>
    <source>
        <strain evidence="9 10">MER 54</strain>
    </source>
</reference>
<keyword evidence="10" id="KW-1185">Reference proteome</keyword>
<evidence type="ECO:0000313" key="9">
    <source>
        <dbReference type="EMBL" id="RTE04230.1"/>
    </source>
</evidence>
<evidence type="ECO:0000256" key="1">
    <source>
        <dbReference type="ARBA" id="ARBA00004651"/>
    </source>
</evidence>
<dbReference type="SUPFAM" id="SSF161098">
    <property type="entry name" value="MetI-like"/>
    <property type="match status" value="1"/>
</dbReference>
<evidence type="ECO:0000256" key="4">
    <source>
        <dbReference type="ARBA" id="ARBA00022692"/>
    </source>
</evidence>
<dbReference type="Proteomes" id="UP000276128">
    <property type="component" value="Unassembled WGS sequence"/>
</dbReference>
<proteinExistence type="inferred from homology"/>
<comment type="similarity">
    <text evidence="7">Belongs to the binding-protein-dependent transport system permease family.</text>
</comment>
<dbReference type="PANTHER" id="PTHR43744:SF9">
    <property type="entry name" value="POLYGALACTURONAN_RHAMNOGALACTURONAN TRANSPORT SYSTEM PERMEASE PROTEIN YTCP"/>
    <property type="match status" value="1"/>
</dbReference>
<evidence type="ECO:0000256" key="6">
    <source>
        <dbReference type="ARBA" id="ARBA00023136"/>
    </source>
</evidence>
<keyword evidence="4 7" id="KW-0812">Transmembrane</keyword>
<keyword evidence="5 7" id="KW-1133">Transmembrane helix</keyword>
<evidence type="ECO:0000256" key="7">
    <source>
        <dbReference type="RuleBase" id="RU363032"/>
    </source>
</evidence>
<feature type="transmembrane region" description="Helical" evidence="7">
    <location>
        <begin position="181"/>
        <end position="204"/>
    </location>
</feature>
<dbReference type="PANTHER" id="PTHR43744">
    <property type="entry name" value="ABC TRANSPORTER PERMEASE PROTEIN MG189-RELATED-RELATED"/>
    <property type="match status" value="1"/>
</dbReference>
<evidence type="ECO:0000313" key="10">
    <source>
        <dbReference type="Proteomes" id="UP000276128"/>
    </source>
</evidence>
<feature type="transmembrane region" description="Helical" evidence="7">
    <location>
        <begin position="12"/>
        <end position="33"/>
    </location>
</feature>
<dbReference type="InterPro" id="IPR035906">
    <property type="entry name" value="MetI-like_sf"/>
</dbReference>
<dbReference type="GO" id="GO:0005886">
    <property type="term" value="C:plasma membrane"/>
    <property type="evidence" value="ECO:0007669"/>
    <property type="project" value="UniProtKB-SubCell"/>
</dbReference>
<feature type="transmembrane region" description="Helical" evidence="7">
    <location>
        <begin position="110"/>
        <end position="130"/>
    </location>
</feature>
<organism evidence="9 10">
    <name type="scientific">Paenibacillus whitsoniae</name>
    <dbReference type="NCBI Taxonomy" id="2496558"/>
    <lineage>
        <taxon>Bacteria</taxon>
        <taxon>Bacillati</taxon>
        <taxon>Bacillota</taxon>
        <taxon>Bacilli</taxon>
        <taxon>Bacillales</taxon>
        <taxon>Paenibacillaceae</taxon>
        <taxon>Paenibacillus</taxon>
    </lineage>
</organism>
<comment type="subcellular location">
    <subcellularLocation>
        <location evidence="1 7">Cell membrane</location>
        <topology evidence="1 7">Multi-pass membrane protein</topology>
    </subcellularLocation>
</comment>
<dbReference type="Pfam" id="PF00528">
    <property type="entry name" value="BPD_transp_1"/>
    <property type="match status" value="1"/>
</dbReference>
<dbReference type="OrthoDB" id="157184at2"/>
<dbReference type="RefSeq" id="WP_126144292.1">
    <property type="nucleotide sequence ID" value="NZ_RXHU01000094.1"/>
</dbReference>
<keyword evidence="2 7" id="KW-0813">Transport</keyword>
<name>A0A430J686_9BACL</name>
<keyword evidence="6 7" id="KW-0472">Membrane</keyword>
<evidence type="ECO:0000256" key="2">
    <source>
        <dbReference type="ARBA" id="ARBA00022448"/>
    </source>
</evidence>
<evidence type="ECO:0000256" key="3">
    <source>
        <dbReference type="ARBA" id="ARBA00022475"/>
    </source>
</evidence>
<sequence length="287" mass="32481">MKRHRNLRLYPLVLNTGFVLLGLIMFYPFWYVLMFSLSDPTHASVNKLNLYPEHFSLSTYKYVLSQKFLYVGFRNTLIVTIFGTLISMVLTIGCAYPLAKSSLRWRSPIFSIIFFTMLFNGGLIPTYLVIKQLHLVDTLWALMLPSAVSVYNMLIMIKFYKGIPTELIESAKMDGANDLFILLRIILPLSGAVNATIGLIYAVARWNEYLPGIIYIHDQQKRVLQVVLNGMLKEESLANQPGLSDMASSPESIKMAAVVVSMVPILLVYPYLQKYFVKGMLIGSVKG</sequence>
<feature type="transmembrane region" description="Helical" evidence="7">
    <location>
        <begin position="253"/>
        <end position="272"/>
    </location>
</feature>
<dbReference type="CDD" id="cd06261">
    <property type="entry name" value="TM_PBP2"/>
    <property type="match status" value="1"/>
</dbReference>
<protein>
    <submittedName>
        <fullName evidence="9">Carbohydrate ABC transporter permease</fullName>
    </submittedName>
</protein>
<evidence type="ECO:0000259" key="8">
    <source>
        <dbReference type="PROSITE" id="PS50928"/>
    </source>
</evidence>